<dbReference type="Proteomes" id="UP001243330">
    <property type="component" value="Unassembled WGS sequence"/>
</dbReference>
<proteinExistence type="predicted"/>
<dbReference type="AlphaFoldDB" id="A0AAD9AJ91"/>
<organism evidence="2 3">
    <name type="scientific">Colletotrichum chrysophilum</name>
    <dbReference type="NCBI Taxonomy" id="1836956"/>
    <lineage>
        <taxon>Eukaryota</taxon>
        <taxon>Fungi</taxon>
        <taxon>Dikarya</taxon>
        <taxon>Ascomycota</taxon>
        <taxon>Pezizomycotina</taxon>
        <taxon>Sordariomycetes</taxon>
        <taxon>Hypocreomycetidae</taxon>
        <taxon>Glomerellales</taxon>
        <taxon>Glomerellaceae</taxon>
        <taxon>Colletotrichum</taxon>
        <taxon>Colletotrichum gloeosporioides species complex</taxon>
    </lineage>
</organism>
<accession>A0AAD9AJ91</accession>
<comment type="caution">
    <text evidence="2">The sequence shown here is derived from an EMBL/GenBank/DDBJ whole genome shotgun (WGS) entry which is preliminary data.</text>
</comment>
<protein>
    <submittedName>
        <fullName evidence="2">Uncharacterized protein</fullName>
    </submittedName>
</protein>
<keyword evidence="3" id="KW-1185">Reference proteome</keyword>
<name>A0AAD9AJ91_9PEZI</name>
<sequence length="31" mass="3367">MADSTSPSPMLDIYIKDTTSVPDRLQNGGKK</sequence>
<evidence type="ECO:0000256" key="1">
    <source>
        <dbReference type="SAM" id="MobiDB-lite"/>
    </source>
</evidence>
<dbReference type="EMBL" id="JAQOWY010000173">
    <property type="protein sequence ID" value="KAK1848390.1"/>
    <property type="molecule type" value="Genomic_DNA"/>
</dbReference>
<feature type="region of interest" description="Disordered" evidence="1">
    <location>
        <begin position="1"/>
        <end position="31"/>
    </location>
</feature>
<evidence type="ECO:0000313" key="3">
    <source>
        <dbReference type="Proteomes" id="UP001243330"/>
    </source>
</evidence>
<gene>
    <name evidence="2" type="ORF">CCHR01_09008</name>
</gene>
<evidence type="ECO:0000313" key="2">
    <source>
        <dbReference type="EMBL" id="KAK1848390.1"/>
    </source>
</evidence>
<reference evidence="2" key="1">
    <citation type="submission" date="2023-01" db="EMBL/GenBank/DDBJ databases">
        <title>Colletotrichum chrysophilum M932 genome sequence.</title>
        <authorList>
            <person name="Baroncelli R."/>
        </authorList>
    </citation>
    <scope>NUCLEOTIDE SEQUENCE</scope>
    <source>
        <strain evidence="2">M932</strain>
    </source>
</reference>